<accession>A0A979FH73</accession>
<dbReference type="Gene3D" id="3.10.100.10">
    <property type="entry name" value="Mannose-Binding Protein A, subunit A"/>
    <property type="match status" value="1"/>
</dbReference>
<sequence>MTRALLVLSVLLACVGLSAAQCEEGWVPIQSGCYGLVQTTKTNWTEASAYCQALGADTAIVDDADVLRGLYEYIIAYRFSLEPQGGDEENCLALAEDRFYYMDDRACDLLYFPLCQK</sequence>
<protein>
    <submittedName>
        <fullName evidence="3">Uncharacterized protein LOC108670505</fullName>
    </submittedName>
</protein>
<dbReference type="InterPro" id="IPR016187">
    <property type="entry name" value="CTDL_fold"/>
</dbReference>
<evidence type="ECO:0000313" key="3">
    <source>
        <dbReference type="RefSeq" id="XP_047736290.1"/>
    </source>
</evidence>
<feature type="chain" id="PRO_5037447299" evidence="1">
    <location>
        <begin position="21"/>
        <end position="117"/>
    </location>
</feature>
<dbReference type="InterPro" id="IPR016186">
    <property type="entry name" value="C-type_lectin-like/link_sf"/>
</dbReference>
<evidence type="ECO:0000256" key="1">
    <source>
        <dbReference type="SAM" id="SignalP"/>
    </source>
</evidence>
<dbReference type="SUPFAM" id="SSF56436">
    <property type="entry name" value="C-type lectin-like"/>
    <property type="match status" value="1"/>
</dbReference>
<dbReference type="OrthoDB" id="6339243at2759"/>
<keyword evidence="2" id="KW-1185">Reference proteome</keyword>
<evidence type="ECO:0000313" key="2">
    <source>
        <dbReference type="Proteomes" id="UP000694843"/>
    </source>
</evidence>
<gene>
    <name evidence="3" type="primary">LOC108670505</name>
</gene>
<name>A0A979FH73_HYAAZ</name>
<proteinExistence type="predicted"/>
<keyword evidence="1" id="KW-0732">Signal</keyword>
<dbReference type="Proteomes" id="UP000694843">
    <property type="component" value="Unplaced"/>
</dbReference>
<dbReference type="RefSeq" id="XP_047736290.1">
    <property type="nucleotide sequence ID" value="XM_047880334.1"/>
</dbReference>
<dbReference type="CDD" id="cd00037">
    <property type="entry name" value="CLECT"/>
    <property type="match status" value="1"/>
</dbReference>
<dbReference type="KEGG" id="hazt:108670505"/>
<feature type="signal peptide" evidence="1">
    <location>
        <begin position="1"/>
        <end position="20"/>
    </location>
</feature>
<reference evidence="3" key="1">
    <citation type="submission" date="2025-08" db="UniProtKB">
        <authorList>
            <consortium name="RefSeq"/>
        </authorList>
    </citation>
    <scope>IDENTIFICATION</scope>
    <source>
        <tissue evidence="3">Whole organism</tissue>
    </source>
</reference>
<organism evidence="2 3">
    <name type="scientific">Hyalella azteca</name>
    <name type="common">Amphipod</name>
    <dbReference type="NCBI Taxonomy" id="294128"/>
    <lineage>
        <taxon>Eukaryota</taxon>
        <taxon>Metazoa</taxon>
        <taxon>Ecdysozoa</taxon>
        <taxon>Arthropoda</taxon>
        <taxon>Crustacea</taxon>
        <taxon>Multicrustacea</taxon>
        <taxon>Malacostraca</taxon>
        <taxon>Eumalacostraca</taxon>
        <taxon>Peracarida</taxon>
        <taxon>Amphipoda</taxon>
        <taxon>Senticaudata</taxon>
        <taxon>Talitrida</taxon>
        <taxon>Talitroidea</taxon>
        <taxon>Hyalellidae</taxon>
        <taxon>Hyalella</taxon>
    </lineage>
</organism>
<dbReference type="GeneID" id="108670505"/>
<dbReference type="AlphaFoldDB" id="A0A979FH73"/>